<feature type="domain" description="DRBM" evidence="9">
    <location>
        <begin position="160"/>
        <end position="230"/>
    </location>
</feature>
<keyword evidence="7 8" id="KW-0694">RNA-binding</keyword>
<dbReference type="NCBIfam" id="TIGR02191">
    <property type="entry name" value="RNaseIII"/>
    <property type="match status" value="1"/>
</dbReference>
<dbReference type="PANTHER" id="PTHR11207:SF0">
    <property type="entry name" value="RIBONUCLEASE 3"/>
    <property type="match status" value="1"/>
</dbReference>
<dbReference type="HAMAP" id="MF_00104">
    <property type="entry name" value="RNase_III"/>
    <property type="match status" value="1"/>
</dbReference>
<dbReference type="Gene3D" id="3.30.160.20">
    <property type="match status" value="1"/>
</dbReference>
<keyword evidence="8" id="KW-0460">Magnesium</keyword>
<evidence type="ECO:0000256" key="1">
    <source>
        <dbReference type="ARBA" id="ARBA00000109"/>
    </source>
</evidence>
<comment type="similarity">
    <text evidence="2">Belongs to the ribonuclease III family.</text>
</comment>
<comment type="subcellular location">
    <subcellularLocation>
        <location evidence="8">Cytoplasm</location>
    </subcellularLocation>
</comment>
<keyword evidence="3 8" id="KW-0507">mRNA processing</keyword>
<protein>
    <recommendedName>
        <fullName evidence="8">Ribonuclease 3</fullName>
        <ecNumber evidence="8">3.1.26.3</ecNumber>
    </recommendedName>
    <alternativeName>
        <fullName evidence="8">Ribonuclease III</fullName>
        <shortName evidence="8">RNase III</shortName>
    </alternativeName>
</protein>
<dbReference type="InterPro" id="IPR011907">
    <property type="entry name" value="RNase_III"/>
</dbReference>
<evidence type="ECO:0000256" key="8">
    <source>
        <dbReference type="HAMAP-Rule" id="MF_00104"/>
    </source>
</evidence>
<name>A0ABS1BPJ3_9NEIS</name>
<dbReference type="CDD" id="cd10845">
    <property type="entry name" value="DSRM_RNAse_III_family"/>
    <property type="match status" value="1"/>
</dbReference>
<proteinExistence type="inferred from homology"/>
<evidence type="ECO:0000256" key="6">
    <source>
        <dbReference type="ARBA" id="ARBA00022801"/>
    </source>
</evidence>
<comment type="cofactor">
    <cofactor evidence="8">
        <name>Mg(2+)</name>
        <dbReference type="ChEBI" id="CHEBI:18420"/>
    </cofactor>
</comment>
<comment type="caution">
    <text evidence="11">The sequence shown here is derived from an EMBL/GenBank/DDBJ whole genome shotgun (WGS) entry which is preliminary data.</text>
</comment>
<dbReference type="EC" id="3.1.26.3" evidence="8"/>
<accession>A0ABS1BPJ3</accession>
<dbReference type="InterPro" id="IPR036389">
    <property type="entry name" value="RNase_III_sf"/>
</dbReference>
<dbReference type="SMART" id="SM00535">
    <property type="entry name" value="RIBOc"/>
    <property type="match status" value="1"/>
</dbReference>
<keyword evidence="8" id="KW-0479">Metal-binding</keyword>
<evidence type="ECO:0000313" key="11">
    <source>
        <dbReference type="EMBL" id="MBK0395204.1"/>
    </source>
</evidence>
<evidence type="ECO:0000256" key="3">
    <source>
        <dbReference type="ARBA" id="ARBA00022664"/>
    </source>
</evidence>
<keyword evidence="8" id="KW-0819">tRNA processing</keyword>
<dbReference type="InterPro" id="IPR014720">
    <property type="entry name" value="dsRBD_dom"/>
</dbReference>
<dbReference type="Gene3D" id="1.10.1520.10">
    <property type="entry name" value="Ribonuclease III domain"/>
    <property type="match status" value="1"/>
</dbReference>
<keyword evidence="8" id="KW-0698">rRNA processing</keyword>
<dbReference type="CDD" id="cd00593">
    <property type="entry name" value="RIBOc"/>
    <property type="match status" value="1"/>
</dbReference>
<feature type="active site" evidence="8">
    <location>
        <position position="122"/>
    </location>
</feature>
<evidence type="ECO:0000256" key="2">
    <source>
        <dbReference type="ARBA" id="ARBA00010183"/>
    </source>
</evidence>
<keyword evidence="12" id="KW-1185">Reference proteome</keyword>
<feature type="binding site" evidence="8">
    <location>
        <position position="119"/>
    </location>
    <ligand>
        <name>Mg(2+)</name>
        <dbReference type="ChEBI" id="CHEBI:18420"/>
    </ligand>
</feature>
<keyword evidence="4 8" id="KW-0540">Nuclease</keyword>
<dbReference type="InterPro" id="IPR000999">
    <property type="entry name" value="RNase_III_dom"/>
</dbReference>
<dbReference type="Pfam" id="PF00035">
    <property type="entry name" value="dsrm"/>
    <property type="match status" value="1"/>
</dbReference>
<sequence length="239" mass="26738">MTTASPRQQHLAHLQKQLGYTFKNPALLQQALTHRSYHAQNNERLEFIGDSILDYAIAKMLYHAFPKLPEGRLSPLRAQLVKEATLAEIARELHIGNALYLGTGELKSGGNDRPSILADAVEALLAAISFDADFATAEAAVQRLFAHRIQQLNTHTQAKDPKTQLQEMLQAKHLPLPKYRIEKQTGEGNTALFDVSCDLGQLGKITYAQAHSRRAAEQDCAQQAIQWLNQQSHFRKPKK</sequence>
<evidence type="ECO:0000256" key="7">
    <source>
        <dbReference type="ARBA" id="ARBA00022884"/>
    </source>
</evidence>
<feature type="binding site" evidence="8">
    <location>
        <position position="122"/>
    </location>
    <ligand>
        <name>Mg(2+)</name>
        <dbReference type="ChEBI" id="CHEBI:18420"/>
    </ligand>
</feature>
<keyword evidence="6 8" id="KW-0378">Hydrolase</keyword>
<evidence type="ECO:0000256" key="4">
    <source>
        <dbReference type="ARBA" id="ARBA00022722"/>
    </source>
</evidence>
<feature type="domain" description="RNase III" evidence="10">
    <location>
        <begin position="11"/>
        <end position="133"/>
    </location>
</feature>
<dbReference type="SUPFAM" id="SSF69065">
    <property type="entry name" value="RNase III domain-like"/>
    <property type="match status" value="1"/>
</dbReference>
<dbReference type="PANTHER" id="PTHR11207">
    <property type="entry name" value="RIBONUCLEASE III"/>
    <property type="match status" value="1"/>
</dbReference>
<feature type="binding site" evidence="8">
    <location>
        <position position="46"/>
    </location>
    <ligand>
        <name>Mg(2+)</name>
        <dbReference type="ChEBI" id="CHEBI:18420"/>
    </ligand>
</feature>
<dbReference type="RefSeq" id="WP_200521028.1">
    <property type="nucleotide sequence ID" value="NZ_JAEHNZ010000001.1"/>
</dbReference>
<evidence type="ECO:0000256" key="5">
    <source>
        <dbReference type="ARBA" id="ARBA00022759"/>
    </source>
</evidence>
<evidence type="ECO:0000313" key="12">
    <source>
        <dbReference type="Proteomes" id="UP000614058"/>
    </source>
</evidence>
<dbReference type="SUPFAM" id="SSF54768">
    <property type="entry name" value="dsRNA-binding domain-like"/>
    <property type="match status" value="1"/>
</dbReference>
<keyword evidence="5 8" id="KW-0255">Endonuclease</keyword>
<evidence type="ECO:0000259" key="10">
    <source>
        <dbReference type="PROSITE" id="PS50142"/>
    </source>
</evidence>
<reference evidence="11 12" key="1">
    <citation type="journal article" date="2021" name="Pathogens">
        <title>Isolation and Characterization of Kingella bonacorsii sp. nov., A Novel Kingella Species Detected in a Stable Periodontitis Subject.</title>
        <authorList>
            <person name="Antezack A."/>
            <person name="Boxberger M."/>
            <person name="Rolland C."/>
            <person name="Monnet-Corti V."/>
            <person name="La Scola B."/>
        </authorList>
    </citation>
    <scope>NUCLEOTIDE SEQUENCE [LARGE SCALE GENOMIC DNA]</scope>
    <source>
        <strain evidence="11 12">Marseille-Q4569</strain>
    </source>
</reference>
<organism evidence="11 12">
    <name type="scientific">Kingella bonacorsii</name>
    <dbReference type="NCBI Taxonomy" id="2796361"/>
    <lineage>
        <taxon>Bacteria</taxon>
        <taxon>Pseudomonadati</taxon>
        <taxon>Pseudomonadota</taxon>
        <taxon>Betaproteobacteria</taxon>
        <taxon>Neisseriales</taxon>
        <taxon>Neisseriaceae</taxon>
        <taxon>Kingella</taxon>
    </lineage>
</organism>
<dbReference type="Proteomes" id="UP000614058">
    <property type="component" value="Unassembled WGS sequence"/>
</dbReference>
<dbReference type="GO" id="GO:0004525">
    <property type="term" value="F:ribonuclease III activity"/>
    <property type="evidence" value="ECO:0007669"/>
    <property type="project" value="UniProtKB-EC"/>
</dbReference>
<comment type="subunit">
    <text evidence="8">Homodimer.</text>
</comment>
<feature type="active site" evidence="8">
    <location>
        <position position="50"/>
    </location>
</feature>
<dbReference type="EMBL" id="JAEHNZ010000001">
    <property type="protein sequence ID" value="MBK0395204.1"/>
    <property type="molecule type" value="Genomic_DNA"/>
</dbReference>
<gene>
    <name evidence="8 11" type="primary">rnc</name>
    <name evidence="11" type="ORF">JDW22_01050</name>
</gene>
<dbReference type="Pfam" id="PF14622">
    <property type="entry name" value="Ribonucleas_3_3"/>
    <property type="match status" value="1"/>
</dbReference>
<comment type="function">
    <text evidence="8">Digests double-stranded RNA. Involved in the processing of primary rRNA transcript to yield the immediate precursors to the large and small rRNAs (23S and 16S). Processes some mRNAs, and tRNAs when they are encoded in the rRNA operon. Processes pre-crRNA and tracrRNA of type II CRISPR loci if present in the organism.</text>
</comment>
<comment type="catalytic activity">
    <reaction evidence="1 8">
        <text>Endonucleolytic cleavage to 5'-phosphomonoester.</text>
        <dbReference type="EC" id="3.1.26.3"/>
    </reaction>
</comment>
<dbReference type="SMART" id="SM00358">
    <property type="entry name" value="DSRM"/>
    <property type="match status" value="1"/>
</dbReference>
<keyword evidence="8" id="KW-0963">Cytoplasm</keyword>
<dbReference type="PROSITE" id="PS50137">
    <property type="entry name" value="DS_RBD"/>
    <property type="match status" value="1"/>
</dbReference>
<dbReference type="PROSITE" id="PS50142">
    <property type="entry name" value="RNASE_3_2"/>
    <property type="match status" value="1"/>
</dbReference>
<evidence type="ECO:0000259" key="9">
    <source>
        <dbReference type="PROSITE" id="PS50137"/>
    </source>
</evidence>
<keyword evidence="8" id="KW-0699">rRNA-binding</keyword>